<feature type="compositionally biased region" description="Polar residues" evidence="1">
    <location>
        <begin position="514"/>
        <end position="527"/>
    </location>
</feature>
<feature type="compositionally biased region" description="Polar residues" evidence="1">
    <location>
        <begin position="659"/>
        <end position="673"/>
    </location>
</feature>
<dbReference type="GeneID" id="96006955"/>
<keyword evidence="4" id="KW-1185">Reference proteome</keyword>
<dbReference type="AlphaFoldDB" id="A0AB34KNH2"/>
<feature type="compositionally biased region" description="Low complexity" evidence="1">
    <location>
        <begin position="444"/>
        <end position="467"/>
    </location>
</feature>
<feature type="compositionally biased region" description="Polar residues" evidence="1">
    <location>
        <begin position="554"/>
        <end position="580"/>
    </location>
</feature>
<feature type="compositionally biased region" description="Polar residues" evidence="1">
    <location>
        <begin position="377"/>
        <end position="389"/>
    </location>
</feature>
<comment type="caution">
    <text evidence="3">The sequence shown here is derived from an EMBL/GenBank/DDBJ whole genome shotgun (WGS) entry which is preliminary data.</text>
</comment>
<feature type="region of interest" description="Disordered" evidence="1">
    <location>
        <begin position="726"/>
        <end position="794"/>
    </location>
</feature>
<dbReference type="InterPro" id="IPR028163">
    <property type="entry name" value="HAUS_6_N"/>
</dbReference>
<feature type="compositionally biased region" description="Low complexity" evidence="1">
    <location>
        <begin position="1"/>
        <end position="22"/>
    </location>
</feature>
<evidence type="ECO:0000256" key="1">
    <source>
        <dbReference type="SAM" id="MobiDB-lite"/>
    </source>
</evidence>
<gene>
    <name evidence="3" type="ORF">WHR41_05512</name>
</gene>
<dbReference type="RefSeq" id="XP_069229468.1">
    <property type="nucleotide sequence ID" value="XM_069374117.1"/>
</dbReference>
<dbReference type="EMBL" id="JAAQHG020000015">
    <property type="protein sequence ID" value="KAL1586363.1"/>
    <property type="molecule type" value="Genomic_DNA"/>
</dbReference>
<feature type="region of interest" description="Disordered" evidence="1">
    <location>
        <begin position="441"/>
        <end position="580"/>
    </location>
</feature>
<name>A0AB34KNH2_9PEZI</name>
<feature type="compositionally biased region" description="Polar residues" evidence="1">
    <location>
        <begin position="686"/>
        <end position="713"/>
    </location>
</feature>
<dbReference type="Pfam" id="PF14661">
    <property type="entry name" value="HAUS6_N"/>
    <property type="match status" value="1"/>
</dbReference>
<protein>
    <recommendedName>
        <fullName evidence="2">HAUS augmin-like complex subunit 6 N-terminal domain-containing protein</fullName>
    </recommendedName>
</protein>
<reference evidence="3 4" key="1">
    <citation type="journal article" date="2020" name="Microbiol. Resour. Announc.">
        <title>Draft Genome Sequence of a Cladosporium Species Isolated from the Mesophotic Ascidian Didemnum maculosum.</title>
        <authorList>
            <person name="Gioti A."/>
            <person name="Siaperas R."/>
            <person name="Nikolaivits E."/>
            <person name="Le Goff G."/>
            <person name="Ouazzani J."/>
            <person name="Kotoulas G."/>
            <person name="Topakas E."/>
        </authorList>
    </citation>
    <scope>NUCLEOTIDE SEQUENCE [LARGE SCALE GENOMIC DNA]</scope>
    <source>
        <strain evidence="3 4">TM138-S3</strain>
    </source>
</reference>
<feature type="region of interest" description="Disordered" evidence="1">
    <location>
        <begin position="617"/>
        <end position="713"/>
    </location>
</feature>
<feature type="domain" description="HAUS augmin-like complex subunit 6 N-terminal" evidence="2">
    <location>
        <begin position="47"/>
        <end position="249"/>
    </location>
</feature>
<dbReference type="Proteomes" id="UP000803884">
    <property type="component" value="Unassembled WGS sequence"/>
</dbReference>
<organism evidence="3 4">
    <name type="scientific">Cladosporium halotolerans</name>
    <dbReference type="NCBI Taxonomy" id="1052096"/>
    <lineage>
        <taxon>Eukaryota</taxon>
        <taxon>Fungi</taxon>
        <taxon>Dikarya</taxon>
        <taxon>Ascomycota</taxon>
        <taxon>Pezizomycotina</taxon>
        <taxon>Dothideomycetes</taxon>
        <taxon>Dothideomycetidae</taxon>
        <taxon>Cladosporiales</taxon>
        <taxon>Cladosporiaceae</taxon>
        <taxon>Cladosporium</taxon>
    </lineage>
</organism>
<feature type="compositionally biased region" description="Basic residues" evidence="1">
    <location>
        <begin position="742"/>
        <end position="751"/>
    </location>
</feature>
<feature type="region of interest" description="Disordered" evidence="1">
    <location>
        <begin position="808"/>
        <end position="827"/>
    </location>
</feature>
<feature type="compositionally biased region" description="Polar residues" evidence="1">
    <location>
        <begin position="726"/>
        <end position="735"/>
    </location>
</feature>
<feature type="region of interest" description="Disordered" evidence="1">
    <location>
        <begin position="1"/>
        <end position="40"/>
    </location>
</feature>
<evidence type="ECO:0000313" key="4">
    <source>
        <dbReference type="Proteomes" id="UP000803884"/>
    </source>
</evidence>
<evidence type="ECO:0000259" key="2">
    <source>
        <dbReference type="Pfam" id="PF14661"/>
    </source>
</evidence>
<proteinExistence type="predicted"/>
<sequence>MDRPPSASNTTTTTTTTAASTPTHKRTKSTPRTGTAPGSPALQTLYLTNLRLLDLDLLPDWPSITPTTLSATDSRARIKAAEWSLYQLFRLHDPALAADKLQPFFPPLEPLQSINLRAALYRCLDGLKKNGVLGREAVLRKTMLDECAGDKFWEACVAFSAVVLRQRVLARRGRSGYEGALGVRLGLAQGLGRTEREVLAPLVLAHRVGLGGRLAERRKLGEEFAQLEGLLRGKEEELGERRDVLRRAEGEEVERRLGDLRPLEDALRKGWVGDDGVREAVLFGGDAASGDRVLIDSTESLFDRDSATGVSARKDVGLVEDIEVKARGQSLRMKRWQALYDKIQAAKPKPSPEDEARARGGSVTIRFDKHSDLTLADAQQQRGSTSPTKSSHSRAASAHVVGYDNILSAMREELRRAQNARRNGNASPKDARHNRSMSDAITGARRSSSFQSAHSRQHSHSPSQSPAPFRPGMGRRVSSRSRSYHQPKVISQRGPIPLKTELFSPLKTARPGNESPNSAYSASTSRPPSALPTPHEEGDESFSSIEGALDDSGRQTNSRGGRSFRGNSILPSPQEAQFESPTSIDAALGNSVRHERSQMDGATSVNSGLGFALPERSASSVVLDPPKQDSTYDDSEITKPSLPPIQHTHRPSLADRTRSSMAFTSSENTRNLIPTTNSPNDPPSPAITTSNFPLPPSNITRTPLPTSPDSHQQPLTLADRTLQSISASNTQSPSPAGTPRRNPSKHTRSRTSLHTPTLTTPRVRRSSVGSLSPSREEEDGRGTGKRAITPREQLFEASAEYDSVFKSRPRVAHSPVMSPSLLEGGEEEMSMIGALRGLDDDEGELGSSPLRR</sequence>
<accession>A0AB34KNH2</accession>
<evidence type="ECO:0000313" key="3">
    <source>
        <dbReference type="EMBL" id="KAL1586363.1"/>
    </source>
</evidence>
<feature type="region of interest" description="Disordered" evidence="1">
    <location>
        <begin position="377"/>
        <end position="397"/>
    </location>
</feature>